<dbReference type="InterPro" id="IPR046956">
    <property type="entry name" value="RLP23-like"/>
</dbReference>
<dbReference type="FunFam" id="3.80.10.10:FF:000111">
    <property type="entry name" value="LRR receptor-like serine/threonine-protein kinase ERECTA"/>
    <property type="match status" value="1"/>
</dbReference>
<dbReference type="AlphaFoldDB" id="M7YTD0"/>
<evidence type="ECO:0000256" key="3">
    <source>
        <dbReference type="ARBA" id="ARBA00022475"/>
    </source>
</evidence>
<feature type="domain" description="Disease resistance R13L4/SHOC-2-like LRR" evidence="13">
    <location>
        <begin position="405"/>
        <end position="513"/>
    </location>
</feature>
<dbReference type="Pfam" id="PF08263">
    <property type="entry name" value="LRRNT_2"/>
    <property type="match status" value="1"/>
</dbReference>
<keyword evidence="11" id="KW-0325">Glycoprotein</keyword>
<dbReference type="PRINTS" id="PR00019">
    <property type="entry name" value="LEURICHRPT"/>
</dbReference>
<proteinExistence type="inferred from homology"/>
<dbReference type="EMBL" id="KD232011">
    <property type="protein sequence ID" value="EMS50366.1"/>
    <property type="molecule type" value="Genomic_DNA"/>
</dbReference>
<evidence type="ECO:0000256" key="7">
    <source>
        <dbReference type="ARBA" id="ARBA00022729"/>
    </source>
</evidence>
<reference evidence="14" key="1">
    <citation type="journal article" date="2013" name="Nature">
        <title>Draft genome of the wheat A-genome progenitor Triticum urartu.</title>
        <authorList>
            <person name="Ling H.Q."/>
            <person name="Zhao S."/>
            <person name="Liu D."/>
            <person name="Wang J."/>
            <person name="Sun H."/>
            <person name="Zhang C."/>
            <person name="Fan H."/>
            <person name="Li D."/>
            <person name="Dong L."/>
            <person name="Tao Y."/>
            <person name="Gao C."/>
            <person name="Wu H."/>
            <person name="Li Y."/>
            <person name="Cui Y."/>
            <person name="Guo X."/>
            <person name="Zheng S."/>
            <person name="Wang B."/>
            <person name="Yu K."/>
            <person name="Liang Q."/>
            <person name="Yang W."/>
            <person name="Lou X."/>
            <person name="Chen J."/>
            <person name="Feng M."/>
            <person name="Jian J."/>
            <person name="Zhang X."/>
            <person name="Luo G."/>
            <person name="Jiang Y."/>
            <person name="Liu J."/>
            <person name="Wang Z."/>
            <person name="Sha Y."/>
            <person name="Zhang B."/>
            <person name="Wu H."/>
            <person name="Tang D."/>
            <person name="Shen Q."/>
            <person name="Xue P."/>
            <person name="Zou S."/>
            <person name="Wang X."/>
            <person name="Liu X."/>
            <person name="Wang F."/>
            <person name="Yang Y."/>
            <person name="An X."/>
            <person name="Dong Z."/>
            <person name="Zhang K."/>
            <person name="Zhang X."/>
            <person name="Luo M.C."/>
            <person name="Dvorak J."/>
            <person name="Tong Y."/>
            <person name="Wang J."/>
            <person name="Yang H."/>
            <person name="Li Z."/>
            <person name="Wang D."/>
            <person name="Zhang A."/>
            <person name="Wang J."/>
        </authorList>
    </citation>
    <scope>NUCLEOTIDE SEQUENCE</scope>
</reference>
<keyword evidence="7" id="KW-0732">Signal</keyword>
<dbReference type="SUPFAM" id="SSF52058">
    <property type="entry name" value="L domain-like"/>
    <property type="match status" value="4"/>
</dbReference>
<evidence type="ECO:0000256" key="5">
    <source>
        <dbReference type="ARBA" id="ARBA00022626"/>
    </source>
</evidence>
<evidence type="ECO:0000256" key="8">
    <source>
        <dbReference type="ARBA" id="ARBA00022737"/>
    </source>
</evidence>
<dbReference type="FunFam" id="3.80.10.10:FF:000095">
    <property type="entry name" value="LRR receptor-like serine/threonine-protein kinase GSO1"/>
    <property type="match status" value="2"/>
</dbReference>
<dbReference type="Pfam" id="PF23598">
    <property type="entry name" value="LRR_14"/>
    <property type="match status" value="1"/>
</dbReference>
<dbReference type="eggNOG" id="KOG0619">
    <property type="taxonomic scope" value="Eukaryota"/>
</dbReference>
<keyword evidence="8" id="KW-0677">Repeat</keyword>
<organism evidence="14">
    <name type="scientific">Triticum urartu</name>
    <name type="common">Red wild einkorn</name>
    <name type="synonym">Crithodium urartu</name>
    <dbReference type="NCBI Taxonomy" id="4572"/>
    <lineage>
        <taxon>Eukaryota</taxon>
        <taxon>Viridiplantae</taxon>
        <taxon>Streptophyta</taxon>
        <taxon>Embryophyta</taxon>
        <taxon>Tracheophyta</taxon>
        <taxon>Spermatophyta</taxon>
        <taxon>Magnoliopsida</taxon>
        <taxon>Liliopsida</taxon>
        <taxon>Poales</taxon>
        <taxon>Poaceae</taxon>
        <taxon>BOP clade</taxon>
        <taxon>Pooideae</taxon>
        <taxon>Triticodae</taxon>
        <taxon>Triticeae</taxon>
        <taxon>Triticinae</taxon>
        <taxon>Triticum</taxon>
    </lineage>
</organism>
<dbReference type="OMA" id="MEPNDLF"/>
<comment type="subcellular location">
    <subcellularLocation>
        <location evidence="1">Cell membrane</location>
        <topology evidence="1">Single-pass type I membrane protein</topology>
    </subcellularLocation>
</comment>
<evidence type="ECO:0000256" key="4">
    <source>
        <dbReference type="ARBA" id="ARBA00022614"/>
    </source>
</evidence>
<dbReference type="Pfam" id="PF13516">
    <property type="entry name" value="LRR_6"/>
    <property type="match status" value="1"/>
</dbReference>
<dbReference type="PROSITE" id="PS51450">
    <property type="entry name" value="LRR"/>
    <property type="match status" value="2"/>
</dbReference>
<keyword evidence="9" id="KW-1133">Transmembrane helix</keyword>
<evidence type="ECO:0000256" key="2">
    <source>
        <dbReference type="ARBA" id="ARBA00009592"/>
    </source>
</evidence>
<protein>
    <submittedName>
        <fullName evidence="14">Receptor-like protein 12</fullName>
    </submittedName>
</protein>
<dbReference type="GO" id="GO:0009742">
    <property type="term" value="P:brassinosteroid mediated signaling pathway"/>
    <property type="evidence" value="ECO:0007669"/>
    <property type="project" value="UniProtKB-KW"/>
</dbReference>
<evidence type="ECO:0000256" key="6">
    <source>
        <dbReference type="ARBA" id="ARBA00022692"/>
    </source>
</evidence>
<dbReference type="InterPro" id="IPR003591">
    <property type="entry name" value="Leu-rich_rpt_typical-subtyp"/>
</dbReference>
<keyword evidence="6" id="KW-0812">Transmembrane</keyword>
<dbReference type="InterPro" id="IPR001611">
    <property type="entry name" value="Leu-rich_rpt"/>
</dbReference>
<keyword evidence="14" id="KW-0675">Receptor</keyword>
<evidence type="ECO:0000259" key="13">
    <source>
        <dbReference type="Pfam" id="PF23598"/>
    </source>
</evidence>
<dbReference type="Pfam" id="PF13855">
    <property type="entry name" value="LRR_8"/>
    <property type="match status" value="1"/>
</dbReference>
<evidence type="ECO:0000256" key="10">
    <source>
        <dbReference type="ARBA" id="ARBA00023136"/>
    </source>
</evidence>
<dbReference type="Gene3D" id="3.80.10.10">
    <property type="entry name" value="Ribonuclease Inhibitor"/>
    <property type="match status" value="6"/>
</dbReference>
<dbReference type="STRING" id="4572.M7YTD0"/>
<dbReference type="InterPro" id="IPR055414">
    <property type="entry name" value="LRR_R13L4/SHOC2-like"/>
</dbReference>
<keyword evidence="5" id="KW-1070">Brassinosteroid signaling pathway</keyword>
<dbReference type="InterPro" id="IPR013210">
    <property type="entry name" value="LRR_N_plant-typ"/>
</dbReference>
<keyword evidence="4" id="KW-0433">Leucine-rich repeat</keyword>
<evidence type="ECO:0000259" key="12">
    <source>
        <dbReference type="Pfam" id="PF08263"/>
    </source>
</evidence>
<dbReference type="PANTHER" id="PTHR48061">
    <property type="entry name" value="LEUCINE-RICH REPEAT RECEPTOR PROTEIN KINASE EMS1-LIKE-RELATED"/>
    <property type="match status" value="1"/>
</dbReference>
<name>M7YTD0_TRIUA</name>
<dbReference type="SMART" id="SM00369">
    <property type="entry name" value="LRR_TYP"/>
    <property type="match status" value="10"/>
</dbReference>
<keyword evidence="3" id="KW-1003">Cell membrane</keyword>
<dbReference type="InterPro" id="IPR032675">
    <property type="entry name" value="LRR_dom_sf"/>
</dbReference>
<sequence>MPHATHLLPLFIVIQLFWLATSSHGHGHGNTRDSSYCHPDQAAALLELKQSFIFDYSTTTLPSWQPGTDCCSWEGVRCDDGVSGGGGSVTVLDLGGRGLYSYRCHAALFNLTSLRYLDLSMNDFGGSHIPAVGFERLSKLTHLNLSYSGFYGQIPLPIGKLTNLVSLDLSSLHNIESDEITNIYSILDGYNFLVLREPSFEILLANLTNLRELYLDGVDISSSGEGWSSGLGIAVPHIQILSMVYCQLHGPIHTSLSSLRSLTVVNLKLNGGISGAVPEFFTDFLNLSVLQLSYNNFSGWFPQTIFQLKNIRVLDVSHNKQLLGYLPEFPSGASLETLCLQSTNFSGVRLSSFSNLLSLRELGFAGRSISMEPTDLLFNKINSLQILQLSFAQFSGELGPFFSWIRSLKNLTSLHLSDCYSSKIMPPMIGNLTNLTSLEITECGFVGQIPSSIGNLNKLTSLRISDSAFSGTIPSSIGNLKKLRRLEISYSELSGPITTDFGHLSKLTVLVLTACRFSGRIPSTIMNLTQLIYLDLSQNDLRGEIPTYLFTSPAMLQLDLSLNKLSGPIQEFDTTYSRMRIVSLSENQISGQIPASFFELRSLVDLDLHTNNLTGLVQLISLWKLRKLYNLDLSNNKLYVLDSEGSEPTMPVLPKLLMLGLMSCNMTTIPRFLMHLNHVQILDLSCNVIDGIIPKWILETWDDGLISLNLSHNKFTDMQLTSYVLPNSRLESLDVSFNRLQGQIPMPNMLATVWSLPQVLDYSNNRFSSIMSNFTVYLSQTVYLKLSRNKLSGHISHSICKASKLEVLDLSYNNFSGLIPSCLMEDGHLAILNLRENHFEGTLPDNVNEHCNLQTIDLHDNKIQGQLPRSLSNCADLEVLDVGNNQMIDNFPSWLSRLSNLYVLILRSNQFYGSLPYTSRDSKFEEYFPKLRIVDISSNNFHGNLHPQWFQRLTSMMAKFNDTGSTLTHQIPYRDVYYHDTVAITYKGQYMAFEKVLTTLTAIDFSNNAFDSQIPETTGKLISLHTLNMSHNAFTGKIPPQMAEMRQLESLDLSSNELSGEIPQELTNLTFLATLNLSENKLHGRIPQSRQFATFENNSYKGNVGLCGLPLSKPCGNSSNPNEAQVNICYDHVDIILFLFAGLGFGIGFTTAILVKWGKVGKWFRIA</sequence>
<accession>M7YTD0</accession>
<feature type="domain" description="Leucine-rich repeat-containing N-terminal plant-type" evidence="12">
    <location>
        <begin position="38"/>
        <end position="79"/>
    </location>
</feature>
<evidence type="ECO:0000256" key="11">
    <source>
        <dbReference type="ARBA" id="ARBA00023180"/>
    </source>
</evidence>
<keyword evidence="10" id="KW-0472">Membrane</keyword>
<dbReference type="PANTHER" id="PTHR48061:SF45">
    <property type="entry name" value="LEUCINE-RICH REPEAT-CONTAINING N-TERMINAL PLANT-TYPE DOMAIN-CONTAINING PROTEIN"/>
    <property type="match status" value="1"/>
</dbReference>
<evidence type="ECO:0000256" key="1">
    <source>
        <dbReference type="ARBA" id="ARBA00004251"/>
    </source>
</evidence>
<evidence type="ECO:0000313" key="14">
    <source>
        <dbReference type="EMBL" id="EMS50366.1"/>
    </source>
</evidence>
<dbReference type="GO" id="GO:0005886">
    <property type="term" value="C:plasma membrane"/>
    <property type="evidence" value="ECO:0007669"/>
    <property type="project" value="UniProtKB-SubCell"/>
</dbReference>
<gene>
    <name evidence="14" type="ORF">TRIUR3_11839</name>
</gene>
<evidence type="ECO:0000256" key="9">
    <source>
        <dbReference type="ARBA" id="ARBA00022989"/>
    </source>
</evidence>
<dbReference type="Pfam" id="PF00560">
    <property type="entry name" value="LRR_1"/>
    <property type="match status" value="4"/>
</dbReference>
<comment type="similarity">
    <text evidence="2">Belongs to the RLP family.</text>
</comment>